<dbReference type="NCBIfam" id="TIGR04514">
    <property type="entry name" value="GWxTD_dom"/>
    <property type="match status" value="1"/>
</dbReference>
<evidence type="ECO:0000313" key="2">
    <source>
        <dbReference type="EMBL" id="GAP44848.1"/>
    </source>
</evidence>
<dbReference type="AlphaFoldDB" id="A0A0S7C698"/>
<keyword evidence="1" id="KW-0732">Signal</keyword>
<dbReference type="EMBL" id="DF968183">
    <property type="protein sequence ID" value="GAP44848.1"/>
    <property type="molecule type" value="Genomic_DNA"/>
</dbReference>
<protein>
    <recommendedName>
        <fullName evidence="4">GWxTD domain-containing protein</fullName>
    </recommendedName>
</protein>
<accession>A0A0S7C698</accession>
<dbReference type="Proteomes" id="UP000053091">
    <property type="component" value="Unassembled WGS sequence"/>
</dbReference>
<dbReference type="OrthoDB" id="1522692at2"/>
<evidence type="ECO:0000256" key="1">
    <source>
        <dbReference type="SAM" id="SignalP"/>
    </source>
</evidence>
<dbReference type="STRING" id="1678841.TBC1_12660"/>
<feature type="chain" id="PRO_5006633647" description="GWxTD domain-containing protein" evidence="1">
    <location>
        <begin position="20"/>
        <end position="502"/>
    </location>
</feature>
<reference evidence="2" key="1">
    <citation type="journal article" date="2015" name="Genome Announc.">
        <title>Draft Genome Sequence of Bacteroidales Strain TBC1, a Novel Isolate from a Methanogenic Wastewater Treatment System.</title>
        <authorList>
            <person name="Tourlousse D.M."/>
            <person name="Matsuura N."/>
            <person name="Sun L."/>
            <person name="Toyonaga M."/>
            <person name="Kuroda K."/>
            <person name="Ohashi A."/>
            <person name="Cruz R."/>
            <person name="Yamaguchi T."/>
            <person name="Sekiguchi Y."/>
        </authorList>
    </citation>
    <scope>NUCLEOTIDE SEQUENCE [LARGE SCALE GENOMIC DNA]</scope>
    <source>
        <strain evidence="2">TBC1</strain>
    </source>
</reference>
<evidence type="ECO:0000313" key="3">
    <source>
        <dbReference type="Proteomes" id="UP000053091"/>
    </source>
</evidence>
<dbReference type="RefSeq" id="WP_062044749.1">
    <property type="nucleotide sequence ID" value="NZ_DF968183.1"/>
</dbReference>
<sequence length="502" mass="57830">MKKILALSLLLITAGTVAASAPRSLGAYLSHSTFNIPGESPYLETYLEIIGNTIVYKQNASGKYQGNVQVTMIIRRDSVIVDYRKYELMSPELDDTTAIALNFIDQQRFMLANGSYELDLSIADLNIAVKPIVITYPVLIDFPADKVSISGIQLINSFTKTTEANLLSKSGYDFVPYVDNFYPSDRNKLTFYSEIYNPAHQEGSGEKYLVSAFIESFENNRMMNEFVRIRREESKPVIVLLSEFDISGLPSGNYNLVVAIRNKNNEVIAENAAFFQRFNPSVSASALNFEGIDLNNTFTQRINSLDTLREFIRTLSPIATEMERIFINSQVDAASLTTLQQFFFRFWQVRDEFEPEKAWIAYNQEVIKVNNTYSTQVRKGYETDMGRVYLQYGPPNTITDVPFETSGYRYTNNDINSTGTIPYQIWHYYSINNNRERNKRFVFINSSLRVTDYQLVHSDVRGEIQNYNWQRMLTRSLEIQDRDADDLRRDKSRSARIYEQGW</sequence>
<proteinExistence type="predicted"/>
<gene>
    <name evidence="2" type="ORF">TBC1_12660</name>
</gene>
<dbReference type="InterPro" id="IPR030959">
    <property type="entry name" value="GWxTD_dom"/>
</dbReference>
<name>A0A0S7C698_9BACT</name>
<evidence type="ECO:0008006" key="4">
    <source>
        <dbReference type="Google" id="ProtNLM"/>
    </source>
</evidence>
<feature type="signal peptide" evidence="1">
    <location>
        <begin position="1"/>
        <end position="19"/>
    </location>
</feature>
<organism evidence="2">
    <name type="scientific">Lentimicrobium saccharophilum</name>
    <dbReference type="NCBI Taxonomy" id="1678841"/>
    <lineage>
        <taxon>Bacteria</taxon>
        <taxon>Pseudomonadati</taxon>
        <taxon>Bacteroidota</taxon>
        <taxon>Bacteroidia</taxon>
        <taxon>Bacteroidales</taxon>
        <taxon>Lentimicrobiaceae</taxon>
        <taxon>Lentimicrobium</taxon>
    </lineage>
</organism>
<keyword evidence="3" id="KW-1185">Reference proteome</keyword>